<evidence type="ECO:0000256" key="1">
    <source>
        <dbReference type="ARBA" id="ARBA00005986"/>
    </source>
</evidence>
<dbReference type="NCBIfam" id="TIGR02118">
    <property type="entry name" value="EthD family reductase"/>
    <property type="match status" value="1"/>
</dbReference>
<comment type="caution">
    <text evidence="3">The sequence shown here is derived from an EMBL/GenBank/DDBJ whole genome shotgun (WGS) entry which is preliminary data.</text>
</comment>
<feature type="non-terminal residue" evidence="3">
    <location>
        <position position="218"/>
    </location>
</feature>
<accession>A0ABR0M6N7</accession>
<dbReference type="InterPro" id="IPR009799">
    <property type="entry name" value="EthD_dom"/>
</dbReference>
<dbReference type="PANTHER" id="PTHR40260">
    <property type="entry name" value="BLR8190 PROTEIN"/>
    <property type="match status" value="1"/>
</dbReference>
<dbReference type="Proteomes" id="UP001357485">
    <property type="component" value="Unassembled WGS sequence"/>
</dbReference>
<evidence type="ECO:0000313" key="3">
    <source>
        <dbReference type="EMBL" id="KAK5287564.1"/>
    </source>
</evidence>
<dbReference type="PANTHER" id="PTHR40260:SF2">
    <property type="entry name" value="BLR8190 PROTEIN"/>
    <property type="match status" value="1"/>
</dbReference>
<dbReference type="Gene3D" id="3.30.70.100">
    <property type="match status" value="1"/>
</dbReference>
<feature type="region of interest" description="Disordered" evidence="2">
    <location>
        <begin position="196"/>
        <end position="218"/>
    </location>
</feature>
<dbReference type="InterPro" id="IPR011008">
    <property type="entry name" value="Dimeric_a/b-barrel"/>
</dbReference>
<dbReference type="SUPFAM" id="SSF54909">
    <property type="entry name" value="Dimeric alpha+beta barrel"/>
    <property type="match status" value="1"/>
</dbReference>
<reference evidence="3 4" key="1">
    <citation type="submission" date="2023-08" db="EMBL/GenBank/DDBJ databases">
        <title>Black Yeasts Isolated from many extreme environments.</title>
        <authorList>
            <person name="Coleine C."/>
            <person name="Stajich J.E."/>
            <person name="Selbmann L."/>
        </authorList>
    </citation>
    <scope>NUCLEOTIDE SEQUENCE [LARGE SCALE GENOMIC DNA]</scope>
    <source>
        <strain evidence="3 4">CCFEE 536</strain>
    </source>
</reference>
<sequence>MPAATATVLYPQTSDSDFKLDYYLSSHMPMVMKHFGPHGMTGYNVTKITGTPSGDKAEYSIQCILQFEQADQIPKALGAEGATVMGDIPNFSNKQPVIFLGEVSQYLAISASSLLHDASIEPRAVNPWCAEPAWFCGAQASFSTADQRYLLSLSKPLTCLPAVKATCATSPSPLTSPIPTLRFLSALVLSLASRAPSDEEQGRGYKDYISDEYERGPE</sequence>
<dbReference type="EMBL" id="JAVRRA010000430">
    <property type="protein sequence ID" value="KAK5287564.1"/>
    <property type="molecule type" value="Genomic_DNA"/>
</dbReference>
<evidence type="ECO:0008006" key="5">
    <source>
        <dbReference type="Google" id="ProtNLM"/>
    </source>
</evidence>
<evidence type="ECO:0000313" key="4">
    <source>
        <dbReference type="Proteomes" id="UP001357485"/>
    </source>
</evidence>
<evidence type="ECO:0000256" key="2">
    <source>
        <dbReference type="SAM" id="MobiDB-lite"/>
    </source>
</evidence>
<organism evidence="3 4">
    <name type="scientific">Cryomyces antarcticus</name>
    <dbReference type="NCBI Taxonomy" id="329879"/>
    <lineage>
        <taxon>Eukaryota</taxon>
        <taxon>Fungi</taxon>
        <taxon>Dikarya</taxon>
        <taxon>Ascomycota</taxon>
        <taxon>Pezizomycotina</taxon>
        <taxon>Dothideomycetes</taxon>
        <taxon>Dothideomycetes incertae sedis</taxon>
        <taxon>Cryomyces</taxon>
    </lineage>
</organism>
<comment type="similarity">
    <text evidence="1">Belongs to the tpcK family.</text>
</comment>
<name>A0ABR0M6N7_9PEZI</name>
<proteinExistence type="inferred from homology"/>
<gene>
    <name evidence="3" type="ORF">LTR16_003762</name>
</gene>
<protein>
    <recommendedName>
        <fullName evidence="5">EthD domain-containing protein</fullName>
    </recommendedName>
</protein>
<keyword evidence="4" id="KW-1185">Reference proteome</keyword>